<feature type="domain" description="HTH lysR-type" evidence="5">
    <location>
        <begin position="13"/>
        <end position="72"/>
    </location>
</feature>
<dbReference type="PANTHER" id="PTHR30419:SF8">
    <property type="entry name" value="NITROGEN ASSIMILATION TRANSCRIPTIONAL ACTIVATOR-RELATED"/>
    <property type="match status" value="1"/>
</dbReference>
<dbReference type="Gene3D" id="1.10.10.10">
    <property type="entry name" value="Winged helix-like DNA-binding domain superfamily/Winged helix DNA-binding domain"/>
    <property type="match status" value="1"/>
</dbReference>
<dbReference type="Pfam" id="PF00126">
    <property type="entry name" value="HTH_1"/>
    <property type="match status" value="1"/>
</dbReference>
<evidence type="ECO:0000256" key="2">
    <source>
        <dbReference type="ARBA" id="ARBA00023015"/>
    </source>
</evidence>
<dbReference type="RefSeq" id="WP_051694639.1">
    <property type="nucleotide sequence ID" value="NZ_CP054603.1"/>
</dbReference>
<dbReference type="SUPFAM" id="SSF46785">
    <property type="entry name" value="Winged helix' DNA-binding domain"/>
    <property type="match status" value="1"/>
</dbReference>
<dbReference type="GO" id="GO:0003700">
    <property type="term" value="F:DNA-binding transcription factor activity"/>
    <property type="evidence" value="ECO:0007669"/>
    <property type="project" value="InterPro"/>
</dbReference>
<evidence type="ECO:0000256" key="4">
    <source>
        <dbReference type="ARBA" id="ARBA00023163"/>
    </source>
</evidence>
<organism evidence="7 8">
    <name type="scientific">Pseudosulfitobacter pseudonitzschiae</name>
    <dbReference type="NCBI Taxonomy" id="1402135"/>
    <lineage>
        <taxon>Bacteria</taxon>
        <taxon>Pseudomonadati</taxon>
        <taxon>Pseudomonadota</taxon>
        <taxon>Alphaproteobacteria</taxon>
        <taxon>Rhodobacterales</taxon>
        <taxon>Roseobacteraceae</taxon>
        <taxon>Pseudosulfitobacter</taxon>
    </lineage>
</organism>
<sequence length="319" mass="35100">MTSSAPHLDRLRLRQLRLLELIDTHRSLRAVGEVMNLTQPAVSQMLKDLEFAFGVTLVDRSVRGAMLGPLGQLALQRARTGLAIFDNLAADLHADLPTVVRVGTNPAVMLDLVPSALHHMEAHRANIRFRLEAGTVGNMMSGLLNGDLDCYVGRVDWTATPEQMAETLRYDPLTETSLVVACSVDHPLANRSSVSATELAQWPWTLPSGDTNNRRSIETAFRNCGVQAPVPVVEVSADPTSLLRLTQKIELLTCLPKIVLDTYAAEGRIVPLVTPDLDFLRIQTCFVTLRENDTLQSLQMLREALVHVCLERPDVTEGG</sequence>
<dbReference type="Proteomes" id="UP000027746">
    <property type="component" value="Unassembled WGS sequence"/>
</dbReference>
<dbReference type="PANTHER" id="PTHR30419">
    <property type="entry name" value="HTH-TYPE TRANSCRIPTIONAL REGULATOR YBHD"/>
    <property type="match status" value="1"/>
</dbReference>
<comment type="caution">
    <text evidence="7">The sequence shown here is derived from an EMBL/GenBank/DDBJ whole genome shotgun (WGS) entry which is preliminary data.</text>
</comment>
<name>A0A073IWV1_9RHOB</name>
<accession>A0A073IWV1</accession>
<dbReference type="InterPro" id="IPR050950">
    <property type="entry name" value="HTH-type_LysR_regulators"/>
</dbReference>
<dbReference type="OrthoDB" id="9803030at2"/>
<proteinExistence type="inferred from homology"/>
<dbReference type="GO" id="GO:0005829">
    <property type="term" value="C:cytosol"/>
    <property type="evidence" value="ECO:0007669"/>
    <property type="project" value="TreeGrafter"/>
</dbReference>
<evidence type="ECO:0000313" key="8">
    <source>
        <dbReference type="Proteomes" id="UP000027746"/>
    </source>
</evidence>
<evidence type="ECO:0000256" key="1">
    <source>
        <dbReference type="ARBA" id="ARBA00009437"/>
    </source>
</evidence>
<feature type="domain" description="LysR substrate-binding" evidence="6">
    <location>
        <begin position="99"/>
        <end position="307"/>
    </location>
</feature>
<comment type="similarity">
    <text evidence="1">Belongs to the LysR transcriptional regulatory family.</text>
</comment>
<evidence type="ECO:0000259" key="5">
    <source>
        <dbReference type="Pfam" id="PF00126"/>
    </source>
</evidence>
<evidence type="ECO:0000256" key="3">
    <source>
        <dbReference type="ARBA" id="ARBA00023125"/>
    </source>
</evidence>
<dbReference type="InterPro" id="IPR036388">
    <property type="entry name" value="WH-like_DNA-bd_sf"/>
</dbReference>
<keyword evidence="3" id="KW-0238">DNA-binding</keyword>
<dbReference type="SUPFAM" id="SSF53850">
    <property type="entry name" value="Periplasmic binding protein-like II"/>
    <property type="match status" value="1"/>
</dbReference>
<dbReference type="EMBL" id="JAMD01000016">
    <property type="protein sequence ID" value="KEJ94249.1"/>
    <property type="molecule type" value="Genomic_DNA"/>
</dbReference>
<dbReference type="GeneID" id="68872207"/>
<dbReference type="InterPro" id="IPR005119">
    <property type="entry name" value="LysR_subst-bd"/>
</dbReference>
<dbReference type="Pfam" id="PF03466">
    <property type="entry name" value="LysR_substrate"/>
    <property type="match status" value="1"/>
</dbReference>
<dbReference type="Gene3D" id="3.40.190.290">
    <property type="match status" value="1"/>
</dbReference>
<keyword evidence="4" id="KW-0804">Transcription</keyword>
<reference evidence="7 8" key="1">
    <citation type="submission" date="2014-01" db="EMBL/GenBank/DDBJ databases">
        <title>Sulfitobacter sp. H3 (MCCC 1A00686) Genome Sequencing.</title>
        <authorList>
            <person name="Lai Q."/>
            <person name="Hong Z."/>
        </authorList>
    </citation>
    <scope>NUCLEOTIDE SEQUENCE [LARGE SCALE GENOMIC DNA]</scope>
    <source>
        <strain evidence="7 8">H3</strain>
    </source>
</reference>
<dbReference type="GO" id="GO:0003677">
    <property type="term" value="F:DNA binding"/>
    <property type="evidence" value="ECO:0007669"/>
    <property type="project" value="UniProtKB-KW"/>
</dbReference>
<dbReference type="AlphaFoldDB" id="A0A073IWV1"/>
<gene>
    <name evidence="7" type="ORF">SUH3_07665</name>
</gene>
<protein>
    <submittedName>
        <fullName evidence="7">Uncharacterized protein</fullName>
    </submittedName>
</protein>
<keyword evidence="8" id="KW-1185">Reference proteome</keyword>
<evidence type="ECO:0000313" key="7">
    <source>
        <dbReference type="EMBL" id="KEJ94249.1"/>
    </source>
</evidence>
<dbReference type="InterPro" id="IPR036390">
    <property type="entry name" value="WH_DNA-bd_sf"/>
</dbReference>
<keyword evidence="2" id="KW-0805">Transcription regulation</keyword>
<evidence type="ECO:0000259" key="6">
    <source>
        <dbReference type="Pfam" id="PF03466"/>
    </source>
</evidence>
<dbReference type="InterPro" id="IPR000847">
    <property type="entry name" value="LysR_HTH_N"/>
</dbReference>